<evidence type="ECO:0000256" key="2">
    <source>
        <dbReference type="ARBA" id="ARBA00022679"/>
    </source>
</evidence>
<dbReference type="PROSITE" id="PS00108">
    <property type="entry name" value="PROTEIN_KINASE_ST"/>
    <property type="match status" value="1"/>
</dbReference>
<evidence type="ECO:0000256" key="5">
    <source>
        <dbReference type="ARBA" id="ARBA00022840"/>
    </source>
</evidence>
<keyword evidence="1" id="KW-0723">Serine/threonine-protein kinase</keyword>
<dbReference type="Gene3D" id="1.10.510.10">
    <property type="entry name" value="Transferase(Phosphotransferase) domain 1"/>
    <property type="match status" value="1"/>
</dbReference>
<name>A0ABR2H3N7_9EUKA</name>
<protein>
    <recommendedName>
        <fullName evidence="6">Protein kinase domain-containing protein</fullName>
    </recommendedName>
</protein>
<gene>
    <name evidence="7" type="ORF">M9Y10_031141</name>
</gene>
<dbReference type="Pfam" id="PF00069">
    <property type="entry name" value="Pkinase"/>
    <property type="match status" value="1"/>
</dbReference>
<dbReference type="InterPro" id="IPR000719">
    <property type="entry name" value="Prot_kinase_dom"/>
</dbReference>
<dbReference type="InterPro" id="IPR008271">
    <property type="entry name" value="Ser/Thr_kinase_AS"/>
</dbReference>
<keyword evidence="8" id="KW-1185">Reference proteome</keyword>
<dbReference type="SUPFAM" id="SSF56112">
    <property type="entry name" value="Protein kinase-like (PK-like)"/>
    <property type="match status" value="1"/>
</dbReference>
<sequence length="94" mass="10839">MKYLHSINILHRDLKPENILLDEDLYPKLTDFGLSKIISNDKNNSGTLGTAKCIAPDIWIDSHYSTKSDVYAYSIILYENITVEIPFKNLNNFF</sequence>
<evidence type="ECO:0000256" key="1">
    <source>
        <dbReference type="ARBA" id="ARBA00022527"/>
    </source>
</evidence>
<organism evidence="7 8">
    <name type="scientific">Tritrichomonas musculus</name>
    <dbReference type="NCBI Taxonomy" id="1915356"/>
    <lineage>
        <taxon>Eukaryota</taxon>
        <taxon>Metamonada</taxon>
        <taxon>Parabasalia</taxon>
        <taxon>Tritrichomonadida</taxon>
        <taxon>Tritrichomonadidae</taxon>
        <taxon>Tritrichomonas</taxon>
    </lineage>
</organism>
<dbReference type="Proteomes" id="UP001470230">
    <property type="component" value="Unassembled WGS sequence"/>
</dbReference>
<evidence type="ECO:0000256" key="4">
    <source>
        <dbReference type="ARBA" id="ARBA00022777"/>
    </source>
</evidence>
<evidence type="ECO:0000259" key="6">
    <source>
        <dbReference type="PROSITE" id="PS50011"/>
    </source>
</evidence>
<dbReference type="PROSITE" id="PS50011">
    <property type="entry name" value="PROTEIN_KINASE_DOM"/>
    <property type="match status" value="1"/>
</dbReference>
<dbReference type="InterPro" id="IPR011009">
    <property type="entry name" value="Kinase-like_dom_sf"/>
</dbReference>
<proteinExistence type="predicted"/>
<evidence type="ECO:0000313" key="7">
    <source>
        <dbReference type="EMBL" id="KAK8840197.1"/>
    </source>
</evidence>
<accession>A0ABR2H3N7</accession>
<dbReference type="PANTHER" id="PTHR24351">
    <property type="entry name" value="RIBOSOMAL PROTEIN S6 KINASE"/>
    <property type="match status" value="1"/>
</dbReference>
<reference evidence="7 8" key="1">
    <citation type="submission" date="2024-04" db="EMBL/GenBank/DDBJ databases">
        <title>Tritrichomonas musculus Genome.</title>
        <authorList>
            <person name="Alves-Ferreira E."/>
            <person name="Grigg M."/>
            <person name="Lorenzi H."/>
            <person name="Galac M."/>
        </authorList>
    </citation>
    <scope>NUCLEOTIDE SEQUENCE [LARGE SCALE GENOMIC DNA]</scope>
    <source>
        <strain evidence="7 8">EAF2021</strain>
    </source>
</reference>
<feature type="domain" description="Protein kinase" evidence="6">
    <location>
        <begin position="1"/>
        <end position="94"/>
    </location>
</feature>
<keyword evidence="4" id="KW-0418">Kinase</keyword>
<comment type="caution">
    <text evidence="7">The sequence shown here is derived from an EMBL/GenBank/DDBJ whole genome shotgun (WGS) entry which is preliminary data.</text>
</comment>
<keyword evidence="2" id="KW-0808">Transferase</keyword>
<dbReference type="EMBL" id="JAPFFF010000048">
    <property type="protein sequence ID" value="KAK8840197.1"/>
    <property type="molecule type" value="Genomic_DNA"/>
</dbReference>
<evidence type="ECO:0000313" key="8">
    <source>
        <dbReference type="Proteomes" id="UP001470230"/>
    </source>
</evidence>
<keyword evidence="3" id="KW-0547">Nucleotide-binding</keyword>
<keyword evidence="5" id="KW-0067">ATP-binding</keyword>
<evidence type="ECO:0000256" key="3">
    <source>
        <dbReference type="ARBA" id="ARBA00022741"/>
    </source>
</evidence>